<dbReference type="AlphaFoldDB" id="A0A614UM90"/>
<keyword evidence="1" id="KW-0694">RNA-binding</keyword>
<evidence type="ECO:0000256" key="1">
    <source>
        <dbReference type="ARBA" id="ARBA00022884"/>
    </source>
</evidence>
<sequence length="247" mass="27666">MGKYQEEKKTPIIMVKKRRTLLPPSLSEKTGVIARSETVKMEDPVSVGSSSPAVDTHPPEASASKKKRKRRRFPRQPHWTHEFTHNCVEKVKSLFPHLRAESGGFLPLKIGITNDFAAFLTEHPETELTLDEWSCAISCITTRQVYLLRTAVAGIPRYGLDGLPAGQVSECDAQNARRWLAVREKQKLKMKTMQEQTASTEKIGVVCGRGRNPTLRLWPTIFSGKIDVFPGDRRSRLISSMTSVAPA</sequence>
<dbReference type="EMBL" id="AAKWYE010000112">
    <property type="protein sequence ID" value="ECW5959592.1"/>
    <property type="molecule type" value="Genomic_DNA"/>
</dbReference>
<dbReference type="SMART" id="SM00945">
    <property type="entry name" value="ProQ"/>
    <property type="match status" value="1"/>
</dbReference>
<dbReference type="InterPro" id="IPR036442">
    <property type="entry name" value="ProQ/FinO_sf"/>
</dbReference>
<organism evidence="4">
    <name type="scientific">Salmonella derby</name>
    <dbReference type="NCBI Taxonomy" id="28144"/>
    <lineage>
        <taxon>Bacteria</taxon>
        <taxon>Pseudomonadati</taxon>
        <taxon>Pseudomonadota</taxon>
        <taxon>Gammaproteobacteria</taxon>
        <taxon>Enterobacterales</taxon>
        <taxon>Enterobacteriaceae</taxon>
        <taxon>Salmonella</taxon>
    </lineage>
</organism>
<feature type="compositionally biased region" description="Basic residues" evidence="2">
    <location>
        <begin position="64"/>
        <end position="75"/>
    </location>
</feature>
<dbReference type="Gene3D" id="1.10.1710.10">
    <property type="entry name" value="ProQ/FinO domain"/>
    <property type="match status" value="1"/>
</dbReference>
<comment type="caution">
    <text evidence="4">The sequence shown here is derived from an EMBL/GenBank/DDBJ whole genome shotgun (WGS) entry which is preliminary data.</text>
</comment>
<evidence type="ECO:0000313" key="5">
    <source>
        <dbReference type="EMBL" id="ECW5959592.1"/>
    </source>
</evidence>
<evidence type="ECO:0000259" key="3">
    <source>
        <dbReference type="SMART" id="SM00945"/>
    </source>
</evidence>
<reference evidence="4" key="1">
    <citation type="submission" date="2018-07" db="EMBL/GenBank/DDBJ databases">
        <authorList>
            <consortium name="GenomeTrakr network: Whole genome sequencing for foodborne pathogen traceback"/>
        </authorList>
    </citation>
    <scope>NUCLEOTIDE SEQUENCE</scope>
    <source>
        <strain evidence="4">FDA00000938</strain>
    </source>
</reference>
<evidence type="ECO:0000256" key="2">
    <source>
        <dbReference type="SAM" id="MobiDB-lite"/>
    </source>
</evidence>
<feature type="region of interest" description="Disordered" evidence="2">
    <location>
        <begin position="26"/>
        <end position="76"/>
    </location>
</feature>
<dbReference type="Pfam" id="PF04352">
    <property type="entry name" value="ProQ"/>
    <property type="match status" value="1"/>
</dbReference>
<name>A0A614UM90_SALDE</name>
<accession>A0A614UM90</accession>
<dbReference type="GO" id="GO:0003723">
    <property type="term" value="F:RNA binding"/>
    <property type="evidence" value="ECO:0007669"/>
    <property type="project" value="UniProtKB-KW"/>
</dbReference>
<dbReference type="InterPro" id="IPR016103">
    <property type="entry name" value="ProQ/FinO"/>
</dbReference>
<dbReference type="EMBL" id="AAKWYE010000023">
    <property type="protein sequence ID" value="ECW5958028.1"/>
    <property type="molecule type" value="Genomic_DNA"/>
</dbReference>
<protein>
    <submittedName>
        <fullName evidence="4">ProQ/FINO family protein</fullName>
    </submittedName>
</protein>
<feature type="domain" description="ProQ/FinO" evidence="3">
    <location>
        <begin position="79"/>
        <end position="196"/>
    </location>
</feature>
<dbReference type="SUPFAM" id="SSF48657">
    <property type="entry name" value="FinO-like"/>
    <property type="match status" value="1"/>
</dbReference>
<gene>
    <name evidence="4" type="ORF">AHW28_16145</name>
    <name evidence="5" type="ORF">AHW28_24360</name>
</gene>
<evidence type="ECO:0000313" key="4">
    <source>
        <dbReference type="EMBL" id="ECW5958028.1"/>
    </source>
</evidence>
<proteinExistence type="predicted"/>